<feature type="non-terminal residue" evidence="1">
    <location>
        <position position="1"/>
    </location>
</feature>
<name>A0AAD9RDB0_9HYME</name>
<organism evidence="1 2">
    <name type="scientific">Odynerus spinipes</name>
    <dbReference type="NCBI Taxonomy" id="1348599"/>
    <lineage>
        <taxon>Eukaryota</taxon>
        <taxon>Metazoa</taxon>
        <taxon>Ecdysozoa</taxon>
        <taxon>Arthropoda</taxon>
        <taxon>Hexapoda</taxon>
        <taxon>Insecta</taxon>
        <taxon>Pterygota</taxon>
        <taxon>Neoptera</taxon>
        <taxon>Endopterygota</taxon>
        <taxon>Hymenoptera</taxon>
        <taxon>Apocrita</taxon>
        <taxon>Aculeata</taxon>
        <taxon>Vespoidea</taxon>
        <taxon>Vespidae</taxon>
        <taxon>Eumeninae</taxon>
        <taxon>Odynerus</taxon>
    </lineage>
</organism>
<keyword evidence="2" id="KW-1185">Reference proteome</keyword>
<accession>A0AAD9RDB0</accession>
<evidence type="ECO:0000313" key="1">
    <source>
        <dbReference type="EMBL" id="KAK2577635.1"/>
    </source>
</evidence>
<sequence>MTRAPCNLRLPRTSFRVSSSLREILAISENKFPKRGIDPFIIEVEQLH</sequence>
<proteinExistence type="predicted"/>
<comment type="caution">
    <text evidence="1">The sequence shown here is derived from an EMBL/GenBank/DDBJ whole genome shotgun (WGS) entry which is preliminary data.</text>
</comment>
<dbReference type="Proteomes" id="UP001258017">
    <property type="component" value="Unassembled WGS sequence"/>
</dbReference>
<protein>
    <submittedName>
        <fullName evidence="1">Uncharacterized protein</fullName>
    </submittedName>
</protein>
<reference evidence="1" key="2">
    <citation type="journal article" date="2023" name="Commun. Biol.">
        <title>Intrasexual cuticular hydrocarbon dimorphism in a wasp sheds light on hydrocarbon biosynthesis genes in Hymenoptera.</title>
        <authorList>
            <person name="Moris V.C."/>
            <person name="Podsiadlowski L."/>
            <person name="Martin S."/>
            <person name="Oeyen J.P."/>
            <person name="Donath A."/>
            <person name="Petersen M."/>
            <person name="Wilbrandt J."/>
            <person name="Misof B."/>
            <person name="Liedtke D."/>
            <person name="Thamm M."/>
            <person name="Scheiner R."/>
            <person name="Schmitt T."/>
            <person name="Niehuis O."/>
        </authorList>
    </citation>
    <scope>NUCLEOTIDE SEQUENCE</scope>
    <source>
        <strain evidence="1">GBR_01_08_01A</strain>
    </source>
</reference>
<reference evidence="1" key="1">
    <citation type="submission" date="2021-08" db="EMBL/GenBank/DDBJ databases">
        <authorList>
            <person name="Misof B."/>
            <person name="Oliver O."/>
            <person name="Podsiadlowski L."/>
            <person name="Donath A."/>
            <person name="Peters R."/>
            <person name="Mayer C."/>
            <person name="Rust J."/>
            <person name="Gunkel S."/>
            <person name="Lesny P."/>
            <person name="Martin S."/>
            <person name="Oeyen J.P."/>
            <person name="Petersen M."/>
            <person name="Panagiotis P."/>
            <person name="Wilbrandt J."/>
            <person name="Tanja T."/>
        </authorList>
    </citation>
    <scope>NUCLEOTIDE SEQUENCE</scope>
    <source>
        <strain evidence="1">GBR_01_08_01A</strain>
        <tissue evidence="1">Thorax + abdomen</tissue>
    </source>
</reference>
<dbReference type="EMBL" id="JAIFRP010003818">
    <property type="protein sequence ID" value="KAK2577635.1"/>
    <property type="molecule type" value="Genomic_DNA"/>
</dbReference>
<dbReference type="AlphaFoldDB" id="A0AAD9RDB0"/>
<evidence type="ECO:0000313" key="2">
    <source>
        <dbReference type="Proteomes" id="UP001258017"/>
    </source>
</evidence>
<gene>
    <name evidence="1" type="ORF">KPH14_000771</name>
</gene>